<evidence type="ECO:0000256" key="4">
    <source>
        <dbReference type="ARBA" id="ARBA00023285"/>
    </source>
</evidence>
<keyword evidence="1" id="KW-0169">Cobalamin biosynthesis</keyword>
<accession>F4BVW3</accession>
<proteinExistence type="predicted"/>
<evidence type="ECO:0000313" key="5">
    <source>
        <dbReference type="EMBL" id="AEB67223.1"/>
    </source>
</evidence>
<keyword evidence="2" id="KW-0479">Metal-binding</keyword>
<dbReference type="PANTHER" id="PTHR33542">
    <property type="entry name" value="SIROHYDROCHLORIN FERROCHELATASE, CHLOROPLASTIC"/>
    <property type="match status" value="1"/>
</dbReference>
<reference evidence="5 6" key="1">
    <citation type="journal article" date="2011" name="J. Bacteriol.">
        <title>Complete genome sequence of Methanosaeta concilii, a specialist in aceticlastic methanogenesis.</title>
        <authorList>
            <person name="Barber R.D."/>
            <person name="Zhang L."/>
            <person name="Harnack M."/>
            <person name="Olson M.V."/>
            <person name="Kaul R."/>
            <person name="Ingram-Smith C."/>
            <person name="Smith K.S."/>
        </authorList>
    </citation>
    <scope>NUCLEOTIDE SEQUENCE [LARGE SCALE GENOMIC DNA]</scope>
    <source>
        <strain evidence="6">ATCC 5969 / DSM 3671 / JCM 10134 / NBRC 103675 / OCM 69 / GP-6</strain>
    </source>
</reference>
<dbReference type="STRING" id="990316.MCON_0361"/>
<sequence length="577" mass="63301">MKTMSIRLIAIVLVIVLSITWPALAEGEGANEAMDKAVSAFEKSGGELGVLVVAHGSDEDLWCQQVRQVVANVSLPYPVELGFLEFVPNESIDDAVERLESQGIRDIIAIPLFVSSYSSHIQEIEYVLRLRETLPSGEDLARVNTTANITMTRALDDHSLVAYILADWVSQMSSDPSNETVVILSHGTDEEGDIRSQVCCQNWLAEEVKSYLRYWASPSIKLRDVKYAFIHGNQTLYPDLTVESVMRNASKAGGSSEDGNGGVIVLPLMVAGGSITDSQIPKLLEGYSCRYDRATLASHPNLARWIENRVRCEIGEGMGGVLIIDHGSSDPKRAEAVRELAGQVNQMLSSMPVAVAFAENAAEEETIPGGIARLLDQGARRIIAVTLFTGNTVDHEEARDEVYSAMQSINQTKILITAPLYEGICAEVKGPIDDHLLIADLILDRAREVSIDATNETLILAPWGSSTYFEESELLAKSLVERIKASSEFKDVGFGFMEYQGSPNIREAVEKAQGEAVIVVTVNSMGTKYVDDLIAERLEGLNYTHNGKGFYGYSENLDPHPNIARWIEYKVAEEVRA</sequence>
<organism evidence="5 6">
    <name type="scientific">Methanothrix soehngenii (strain ATCC 5969 / DSM 3671 / JCM 10134 / NBRC 103675 / OCM 69 / GP-6)</name>
    <name type="common">Methanosaeta concilii</name>
    <dbReference type="NCBI Taxonomy" id="990316"/>
    <lineage>
        <taxon>Archaea</taxon>
        <taxon>Methanobacteriati</taxon>
        <taxon>Methanobacteriota</taxon>
        <taxon>Stenosarchaea group</taxon>
        <taxon>Methanomicrobia</taxon>
        <taxon>Methanotrichales</taxon>
        <taxon>Methanotrichaceae</taxon>
        <taxon>Methanothrix</taxon>
    </lineage>
</organism>
<dbReference type="Proteomes" id="UP000007807">
    <property type="component" value="Chromosome"/>
</dbReference>
<dbReference type="InParanoid" id="F4BVW3"/>
<keyword evidence="3 5" id="KW-0456">Lyase</keyword>
<dbReference type="Pfam" id="PF01903">
    <property type="entry name" value="CbiX"/>
    <property type="match status" value="2"/>
</dbReference>
<dbReference type="InterPro" id="IPR002762">
    <property type="entry name" value="CbiX-like"/>
</dbReference>
<dbReference type="EMBL" id="CP002565">
    <property type="protein sequence ID" value="AEB67223.1"/>
    <property type="molecule type" value="Genomic_DNA"/>
</dbReference>
<dbReference type="KEGG" id="mcj:MCON_0361"/>
<evidence type="ECO:0000313" key="6">
    <source>
        <dbReference type="Proteomes" id="UP000007807"/>
    </source>
</evidence>
<dbReference type="Gene3D" id="3.40.50.1400">
    <property type="match status" value="4"/>
</dbReference>
<keyword evidence="4" id="KW-0170">Cobalt</keyword>
<dbReference type="SUPFAM" id="SSF53800">
    <property type="entry name" value="Chelatase"/>
    <property type="match status" value="2"/>
</dbReference>
<protein>
    <submittedName>
        <fullName evidence="5">Multi-domain sirohydrochlorin cobaltochelatase, putative</fullName>
        <ecNumber evidence="5">4.99.1.3</ecNumber>
    </submittedName>
</protein>
<dbReference type="GO" id="GO:0009236">
    <property type="term" value="P:cobalamin biosynthetic process"/>
    <property type="evidence" value="ECO:0007669"/>
    <property type="project" value="UniProtKB-KW"/>
</dbReference>
<dbReference type="HOGENOM" id="CLU_488194_0_0_2"/>
<dbReference type="EC" id="4.99.1.3" evidence="5"/>
<gene>
    <name evidence="5" type="ordered locus">MCON_0361</name>
</gene>
<name>F4BVW3_METSG</name>
<dbReference type="CDD" id="cd03416">
    <property type="entry name" value="CbiX_SirB_N"/>
    <property type="match status" value="1"/>
</dbReference>
<evidence type="ECO:0000256" key="3">
    <source>
        <dbReference type="ARBA" id="ARBA00023239"/>
    </source>
</evidence>
<dbReference type="GO" id="GO:0046872">
    <property type="term" value="F:metal ion binding"/>
    <property type="evidence" value="ECO:0007669"/>
    <property type="project" value="UniProtKB-KW"/>
</dbReference>
<keyword evidence="6" id="KW-1185">Reference proteome</keyword>
<dbReference type="AlphaFoldDB" id="F4BVW3"/>
<dbReference type="InterPro" id="IPR050963">
    <property type="entry name" value="Sirohydro_Cobaltochel/CbiX"/>
</dbReference>
<evidence type="ECO:0000256" key="2">
    <source>
        <dbReference type="ARBA" id="ARBA00022723"/>
    </source>
</evidence>
<dbReference type="GO" id="GO:0016852">
    <property type="term" value="F:sirohydrochlorin cobaltochelatase activity"/>
    <property type="evidence" value="ECO:0007669"/>
    <property type="project" value="UniProtKB-EC"/>
</dbReference>
<evidence type="ECO:0000256" key="1">
    <source>
        <dbReference type="ARBA" id="ARBA00022573"/>
    </source>
</evidence>
<dbReference type="PANTHER" id="PTHR33542:SF3">
    <property type="entry name" value="SIROHYDROCHLORIN FERROCHELATASE, CHLOROPLASTIC"/>
    <property type="match status" value="1"/>
</dbReference>